<gene>
    <name evidence="7" type="ORF">CDEST_01652</name>
</gene>
<name>A0AAX4HZN7_9PEZI</name>
<dbReference type="AlphaFoldDB" id="A0AAX4HZN7"/>
<dbReference type="PANTHER" id="PTHR48094:SF11">
    <property type="entry name" value="GLUTATHIONE-INDEPENDENT GLYOXALASE HSP31-RELATED"/>
    <property type="match status" value="1"/>
</dbReference>
<proteinExistence type="inferred from homology"/>
<dbReference type="Gene3D" id="3.40.50.880">
    <property type="match status" value="1"/>
</dbReference>
<keyword evidence="7" id="KW-0315">Glutamine amidotransferase</keyword>
<evidence type="ECO:0000256" key="2">
    <source>
        <dbReference type="ARBA" id="ARBA00023016"/>
    </source>
</evidence>
<protein>
    <recommendedName>
        <fullName evidence="1">D-lactate dehydratase</fullName>
        <ecNumber evidence="1">4.2.1.130</ecNumber>
    </recommendedName>
</protein>
<dbReference type="EMBL" id="CP137305">
    <property type="protein sequence ID" value="WQF76638.1"/>
    <property type="molecule type" value="Genomic_DNA"/>
</dbReference>
<evidence type="ECO:0000256" key="1">
    <source>
        <dbReference type="ARBA" id="ARBA00013134"/>
    </source>
</evidence>
<dbReference type="PANTHER" id="PTHR48094">
    <property type="entry name" value="PROTEIN/NUCLEIC ACID DEGLYCASE DJ-1-RELATED"/>
    <property type="match status" value="1"/>
</dbReference>
<evidence type="ECO:0000313" key="8">
    <source>
        <dbReference type="Proteomes" id="UP001322277"/>
    </source>
</evidence>
<feature type="region of interest" description="Disordered" evidence="6">
    <location>
        <begin position="39"/>
        <end position="77"/>
    </location>
</feature>
<dbReference type="GO" id="GO:0005737">
    <property type="term" value="C:cytoplasm"/>
    <property type="evidence" value="ECO:0007669"/>
    <property type="project" value="TreeGrafter"/>
</dbReference>
<dbReference type="FunFam" id="3.40.50.880:FF:000051">
    <property type="entry name" value="Glutathione-independent glyoxalase HSP31"/>
    <property type="match status" value="1"/>
</dbReference>
<accession>A0AAX4HZN7</accession>
<dbReference type="KEGG" id="cdet:87938155"/>
<reference evidence="8" key="1">
    <citation type="journal article" date="2023" name="bioRxiv">
        <title>Complete genome of the Medicago anthracnose fungus, Colletotrichum destructivum, reveals a mini-chromosome-like region within a core chromosome.</title>
        <authorList>
            <person name="Lapalu N."/>
            <person name="Simon A."/>
            <person name="Lu A."/>
            <person name="Plaumann P.-L."/>
            <person name="Amselem J."/>
            <person name="Pigne S."/>
            <person name="Auger A."/>
            <person name="Koch C."/>
            <person name="Dallery J.-F."/>
            <person name="O'Connell R.J."/>
        </authorList>
    </citation>
    <scope>NUCLEOTIDE SEQUENCE [LARGE SCALE GENOMIC DNA]</scope>
    <source>
        <strain evidence="8">CBS 520.97</strain>
    </source>
</reference>
<keyword evidence="8" id="KW-1185">Reference proteome</keyword>
<dbReference type="RefSeq" id="XP_062773862.1">
    <property type="nucleotide sequence ID" value="XM_062917811.1"/>
</dbReference>
<dbReference type="Proteomes" id="UP001322277">
    <property type="component" value="Chromosome 1"/>
</dbReference>
<evidence type="ECO:0000256" key="3">
    <source>
        <dbReference type="ARBA" id="ARBA00023239"/>
    </source>
</evidence>
<feature type="compositionally biased region" description="Basic and acidic residues" evidence="6">
    <location>
        <begin position="39"/>
        <end position="51"/>
    </location>
</feature>
<organism evidence="7 8">
    <name type="scientific">Colletotrichum destructivum</name>
    <dbReference type="NCBI Taxonomy" id="34406"/>
    <lineage>
        <taxon>Eukaryota</taxon>
        <taxon>Fungi</taxon>
        <taxon>Dikarya</taxon>
        <taxon>Ascomycota</taxon>
        <taxon>Pezizomycotina</taxon>
        <taxon>Sordariomycetes</taxon>
        <taxon>Hypocreomycetidae</taxon>
        <taxon>Glomerellales</taxon>
        <taxon>Glomerellaceae</taxon>
        <taxon>Colletotrichum</taxon>
        <taxon>Colletotrichum destructivum species complex</taxon>
    </lineage>
</organism>
<sequence length="326" mass="35335">MALFRFEAVSLRPPPSVYKNQGSVPLSLPRREWMISETSYRERKSASDSHPKPTSGSLETTTSNYPAYPSRPSGDLTRQIGHRHTFNMAPPKRALIAVTSAHGPLYPKGQETGLFITEALHPFNVFREAGLDVDLVSETGTYQPDWLSQQPDWLPEKDRKVWEDRSSEFRSKLDALLKPGDIDPAKYGIFFASAGHASLIDYPDAKGLQSIASKMYADGSIVSAVCHGGAIFPGIIDPATGKSIIAGRKVTGFTTQGEEEEGVLDTIKSWNRPTIESSAASAGATYIPPPGPWDAFAYTDGRIVTGANPASAHVTAEAAVKAFQKL</sequence>
<evidence type="ECO:0000256" key="5">
    <source>
        <dbReference type="ARBA" id="ARBA00048082"/>
    </source>
</evidence>
<feature type="compositionally biased region" description="Polar residues" evidence="6">
    <location>
        <begin position="52"/>
        <end position="65"/>
    </location>
</feature>
<dbReference type="GO" id="GO:0019172">
    <property type="term" value="F:glyoxalase III activity"/>
    <property type="evidence" value="ECO:0007669"/>
    <property type="project" value="UniProtKB-EC"/>
</dbReference>
<comment type="similarity">
    <text evidence="4">Belongs to the peptidase C56 family. HSP31-like subfamily.</text>
</comment>
<evidence type="ECO:0000256" key="4">
    <source>
        <dbReference type="ARBA" id="ARBA00038493"/>
    </source>
</evidence>
<dbReference type="EC" id="4.2.1.130" evidence="1"/>
<comment type="catalytic activity">
    <reaction evidence="5">
        <text>methylglyoxal + H2O = (R)-lactate + H(+)</text>
        <dbReference type="Rhea" id="RHEA:27754"/>
        <dbReference type="ChEBI" id="CHEBI:15377"/>
        <dbReference type="ChEBI" id="CHEBI:15378"/>
        <dbReference type="ChEBI" id="CHEBI:16004"/>
        <dbReference type="ChEBI" id="CHEBI:17158"/>
        <dbReference type="EC" id="4.2.1.130"/>
    </reaction>
</comment>
<keyword evidence="2" id="KW-0346">Stress response</keyword>
<dbReference type="GO" id="GO:0019243">
    <property type="term" value="P:methylglyoxal catabolic process to D-lactate via S-lactoyl-glutathione"/>
    <property type="evidence" value="ECO:0007669"/>
    <property type="project" value="TreeGrafter"/>
</dbReference>
<dbReference type="InterPro" id="IPR050325">
    <property type="entry name" value="Prot/Nucl_acid_deglycase"/>
</dbReference>
<keyword evidence="3" id="KW-0456">Lyase</keyword>
<evidence type="ECO:0000313" key="7">
    <source>
        <dbReference type="EMBL" id="WQF76638.1"/>
    </source>
</evidence>
<dbReference type="InterPro" id="IPR029062">
    <property type="entry name" value="Class_I_gatase-like"/>
</dbReference>
<dbReference type="GeneID" id="87938155"/>
<dbReference type="SUPFAM" id="SSF52317">
    <property type="entry name" value="Class I glutamine amidotransferase-like"/>
    <property type="match status" value="1"/>
</dbReference>
<evidence type="ECO:0000256" key="6">
    <source>
        <dbReference type="SAM" id="MobiDB-lite"/>
    </source>
</evidence>